<reference evidence="1 2" key="1">
    <citation type="submission" date="2018-03" db="EMBL/GenBank/DDBJ databases">
        <authorList>
            <person name="Guldener U."/>
        </authorList>
    </citation>
    <scope>NUCLEOTIDE SEQUENCE [LARGE SCALE GENOMIC DNA]</scope>
    <source>
        <strain evidence="1 2">DAOM196992</strain>
    </source>
</reference>
<dbReference type="Proteomes" id="UP000323386">
    <property type="component" value="Unassembled WGS sequence"/>
</dbReference>
<organism evidence="1 2">
    <name type="scientific">Pseudozyma flocculosa</name>
    <dbReference type="NCBI Taxonomy" id="84751"/>
    <lineage>
        <taxon>Eukaryota</taxon>
        <taxon>Fungi</taxon>
        <taxon>Dikarya</taxon>
        <taxon>Basidiomycota</taxon>
        <taxon>Ustilaginomycotina</taxon>
        <taxon>Ustilaginomycetes</taxon>
        <taxon>Ustilaginales</taxon>
        <taxon>Ustilaginaceae</taxon>
        <taxon>Pseudozyma</taxon>
    </lineage>
</organism>
<dbReference type="EMBL" id="OOIP01000017">
    <property type="protein sequence ID" value="SPO39975.1"/>
    <property type="molecule type" value="Genomic_DNA"/>
</dbReference>
<gene>
    <name evidence="1" type="ORF">PSFLO_05457</name>
</gene>
<evidence type="ECO:0000313" key="1">
    <source>
        <dbReference type="EMBL" id="SPO39975.1"/>
    </source>
</evidence>
<accession>A0A5C3F8J3</accession>
<evidence type="ECO:0000313" key="2">
    <source>
        <dbReference type="Proteomes" id="UP000323386"/>
    </source>
</evidence>
<dbReference type="AlphaFoldDB" id="A0A5C3F8J3"/>
<sequence length="152" mass="17120">MSIGAVVLARTFDMVEAVAWISKEPLKIRAKPGSGSLVAEERHKNIEKSPLERRKAVFHPADVHMKILDIDELDRRGARGRGGGSKSVALAGAAHACDSARRSRQLSSLHEGWRIQGERERERVSFQYCVYMRCHRNVTHRLPFAKMTWGTS</sequence>
<proteinExistence type="predicted"/>
<name>A0A5C3F8J3_9BASI</name>
<keyword evidence="2" id="KW-1185">Reference proteome</keyword>
<protein>
    <submittedName>
        <fullName evidence="1">Uncharacterized protein</fullName>
    </submittedName>
</protein>